<evidence type="ECO:0000256" key="7">
    <source>
        <dbReference type="ARBA" id="ARBA00016549"/>
    </source>
</evidence>
<reference evidence="14 15" key="1">
    <citation type="submission" date="2019-12" db="EMBL/GenBank/DDBJ databases">
        <title>Full genome sequence of a Bacillus safensis strain isolated from commercially available natto in Indonesia.</title>
        <authorList>
            <person name="Yoshida M."/>
            <person name="Uomi M."/>
            <person name="Waturangi D."/>
            <person name="Ekaputri J.J."/>
            <person name="Setiamarga D.H.E."/>
        </authorList>
    </citation>
    <scope>NUCLEOTIDE SEQUENCE [LARGE SCALE GENOMIC DNA]</scope>
    <source>
        <strain evidence="14 15">IDN1</strain>
    </source>
</reference>
<dbReference type="Proteomes" id="UP000464658">
    <property type="component" value="Chromosome"/>
</dbReference>
<evidence type="ECO:0000313" key="14">
    <source>
        <dbReference type="EMBL" id="BBP92992.1"/>
    </source>
</evidence>
<accession>A0A5S9MJZ6</accession>
<dbReference type="Pfam" id="PF03737">
    <property type="entry name" value="RraA-like"/>
    <property type="match status" value="1"/>
</dbReference>
<dbReference type="SUPFAM" id="SSF89562">
    <property type="entry name" value="RraA-like"/>
    <property type="match status" value="1"/>
</dbReference>
<feature type="binding site" evidence="13">
    <location>
        <position position="117"/>
    </location>
    <ligand>
        <name>Mg(2+)</name>
        <dbReference type="ChEBI" id="CHEBI:18420"/>
    </ligand>
</feature>
<evidence type="ECO:0000256" key="1">
    <source>
        <dbReference type="ARBA" id="ARBA00001342"/>
    </source>
</evidence>
<evidence type="ECO:0000256" key="13">
    <source>
        <dbReference type="PIRSR" id="PIRSR605493-1"/>
    </source>
</evidence>
<dbReference type="AlphaFoldDB" id="A0A5S9MJZ6"/>
<comment type="cofactor">
    <cofactor evidence="2">
        <name>a divalent metal cation</name>
        <dbReference type="ChEBI" id="CHEBI:60240"/>
    </cofactor>
</comment>
<feature type="binding site" evidence="13">
    <location>
        <position position="116"/>
    </location>
    <ligand>
        <name>substrate</name>
    </ligand>
</feature>
<dbReference type="GO" id="GO:0008948">
    <property type="term" value="F:oxaloacetate decarboxylase activity"/>
    <property type="evidence" value="ECO:0007669"/>
    <property type="project" value="UniProtKB-EC"/>
</dbReference>
<keyword evidence="13" id="KW-0479">Metal-binding</keyword>
<comment type="similarity">
    <text evidence="3">Belongs to the class II aldolase/RraA-like family.</text>
</comment>
<comment type="catalytic activity">
    <reaction evidence="1">
        <text>4-hydroxy-4-methyl-2-oxoglutarate = 2 pyruvate</text>
        <dbReference type="Rhea" id="RHEA:22748"/>
        <dbReference type="ChEBI" id="CHEBI:15361"/>
        <dbReference type="ChEBI" id="CHEBI:58276"/>
        <dbReference type="EC" id="4.1.3.17"/>
    </reaction>
</comment>
<evidence type="ECO:0000256" key="5">
    <source>
        <dbReference type="ARBA" id="ARBA00012213"/>
    </source>
</evidence>
<feature type="binding site" evidence="13">
    <location>
        <begin position="94"/>
        <end position="97"/>
    </location>
    <ligand>
        <name>substrate</name>
    </ligand>
</feature>
<dbReference type="Gene3D" id="3.50.30.40">
    <property type="entry name" value="Ribonuclease E inhibitor RraA/RraA-like"/>
    <property type="match status" value="1"/>
</dbReference>
<evidence type="ECO:0000256" key="10">
    <source>
        <dbReference type="ARBA" id="ARBA00030169"/>
    </source>
</evidence>
<comment type="subunit">
    <text evidence="4">Homotrimer.</text>
</comment>
<name>A0A5S9MJZ6_BACIA</name>
<evidence type="ECO:0000256" key="12">
    <source>
        <dbReference type="ARBA" id="ARBA00047973"/>
    </source>
</evidence>
<evidence type="ECO:0000256" key="3">
    <source>
        <dbReference type="ARBA" id="ARBA00008621"/>
    </source>
</evidence>
<comment type="cofactor">
    <cofactor evidence="13">
        <name>Mg(2+)</name>
        <dbReference type="ChEBI" id="CHEBI:18420"/>
    </cofactor>
</comment>
<evidence type="ECO:0000256" key="11">
    <source>
        <dbReference type="ARBA" id="ARBA00032305"/>
    </source>
</evidence>
<dbReference type="CDD" id="cd16841">
    <property type="entry name" value="RraA_family"/>
    <property type="match status" value="1"/>
</dbReference>
<comment type="function">
    <text evidence="8">Catalyzes the aldol cleavage of 4-hydroxy-4-methyl-2-oxoglutarate (HMG) into 2 molecules of pyruvate. Also contains a secondary oxaloacetate (OAA) decarboxylase activity due to the common pyruvate enolate transition state formed following C-C bond cleavage in the retro-aldol and decarboxylation reactions.</text>
</comment>
<protein>
    <recommendedName>
        <fullName evidence="7">Putative 4-hydroxy-4-methyl-2-oxoglutarate aldolase</fullName>
        <ecNumber evidence="6">4.1.1.112</ecNumber>
        <ecNumber evidence="5">4.1.3.17</ecNumber>
    </recommendedName>
    <alternativeName>
        <fullName evidence="11">Oxaloacetate decarboxylase</fullName>
    </alternativeName>
    <alternativeName>
        <fullName evidence="9">Regulator of ribonuclease activity homolog</fullName>
    </alternativeName>
    <alternativeName>
        <fullName evidence="10">RraA-like protein</fullName>
    </alternativeName>
</protein>
<dbReference type="GO" id="GO:0046872">
    <property type="term" value="F:metal ion binding"/>
    <property type="evidence" value="ECO:0007669"/>
    <property type="project" value="UniProtKB-KW"/>
</dbReference>
<dbReference type="PANTHER" id="PTHR33254:SF4">
    <property type="entry name" value="4-HYDROXY-4-METHYL-2-OXOGLUTARATE ALDOLASE 3-RELATED"/>
    <property type="match status" value="1"/>
</dbReference>
<dbReference type="EMBL" id="AP021906">
    <property type="protein sequence ID" value="BBP92992.1"/>
    <property type="molecule type" value="Genomic_DNA"/>
</dbReference>
<proteinExistence type="inferred from homology"/>
<sequence>METMSTVQFVSNDLIDRARKLNSTLLSDVMGCTGAMDHQIKPVARGMNVAGTAFFTVSLRPGDNLFLHQAIYSAKEGDVLIVDGKDHKGHAYLGELMAGAAKAVGIEGIVIDGLVRDKLALEELAFPIYSKGFMPNGPF</sequence>
<comment type="catalytic activity">
    <reaction evidence="12">
        <text>oxaloacetate + H(+) = pyruvate + CO2</text>
        <dbReference type="Rhea" id="RHEA:15641"/>
        <dbReference type="ChEBI" id="CHEBI:15361"/>
        <dbReference type="ChEBI" id="CHEBI:15378"/>
        <dbReference type="ChEBI" id="CHEBI:16452"/>
        <dbReference type="ChEBI" id="CHEBI:16526"/>
        <dbReference type="EC" id="4.1.1.112"/>
    </reaction>
</comment>
<evidence type="ECO:0000256" key="2">
    <source>
        <dbReference type="ARBA" id="ARBA00001968"/>
    </source>
</evidence>
<dbReference type="InterPro" id="IPR005493">
    <property type="entry name" value="RraA/RraA-like"/>
</dbReference>
<dbReference type="EC" id="4.1.3.17" evidence="5"/>
<evidence type="ECO:0000256" key="4">
    <source>
        <dbReference type="ARBA" id="ARBA00011233"/>
    </source>
</evidence>
<evidence type="ECO:0000256" key="6">
    <source>
        <dbReference type="ARBA" id="ARBA00012947"/>
    </source>
</evidence>
<dbReference type="PANTHER" id="PTHR33254">
    <property type="entry name" value="4-HYDROXY-4-METHYL-2-OXOGLUTARATE ALDOLASE 3-RELATED"/>
    <property type="match status" value="1"/>
</dbReference>
<dbReference type="EC" id="4.1.1.112" evidence="6"/>
<evidence type="ECO:0000313" key="15">
    <source>
        <dbReference type="Proteomes" id="UP000464658"/>
    </source>
</evidence>
<evidence type="ECO:0000256" key="8">
    <source>
        <dbReference type="ARBA" id="ARBA00025046"/>
    </source>
</evidence>
<evidence type="ECO:0000256" key="9">
    <source>
        <dbReference type="ARBA" id="ARBA00029596"/>
    </source>
</evidence>
<dbReference type="GO" id="GO:0047443">
    <property type="term" value="F:4-hydroxy-4-methyl-2-oxoglutarate aldolase activity"/>
    <property type="evidence" value="ECO:0007669"/>
    <property type="project" value="UniProtKB-EC"/>
</dbReference>
<keyword evidence="13" id="KW-0460">Magnesium</keyword>
<dbReference type="InterPro" id="IPR036704">
    <property type="entry name" value="RraA/RraA-like_sf"/>
</dbReference>
<gene>
    <name evidence="14" type="ORF">BsIDN1_66100</name>
</gene>
<organism evidence="14 15">
    <name type="scientific">Bacillus safensis</name>
    <dbReference type="NCBI Taxonomy" id="561879"/>
    <lineage>
        <taxon>Bacteria</taxon>
        <taxon>Bacillati</taxon>
        <taxon>Bacillota</taxon>
        <taxon>Bacilli</taxon>
        <taxon>Bacillales</taxon>
        <taxon>Bacillaceae</taxon>
        <taxon>Bacillus</taxon>
    </lineage>
</organism>